<dbReference type="Gene3D" id="2.30.29.30">
    <property type="entry name" value="Pleckstrin-homology domain (PH domain)/Phosphotyrosine-binding domain (PTB)"/>
    <property type="match status" value="1"/>
</dbReference>
<feature type="domain" description="PH" evidence="4">
    <location>
        <begin position="441"/>
        <end position="547"/>
    </location>
</feature>
<feature type="domain" description="Ras-GEF" evidence="5">
    <location>
        <begin position="778"/>
        <end position="1013"/>
    </location>
</feature>
<evidence type="ECO:0000256" key="1">
    <source>
        <dbReference type="ARBA" id="ARBA00022658"/>
    </source>
</evidence>
<name>A0A8K0G1F8_IGNLU</name>
<dbReference type="PROSITE" id="PS50009">
    <property type="entry name" value="RASGEF_CAT"/>
    <property type="match status" value="1"/>
</dbReference>
<dbReference type="SMART" id="SM00414">
    <property type="entry name" value="H2A"/>
    <property type="match status" value="1"/>
</dbReference>
<dbReference type="SMART" id="SM00229">
    <property type="entry name" value="RasGEFN"/>
    <property type="match status" value="1"/>
</dbReference>
<proteinExistence type="predicted"/>
<feature type="compositionally biased region" description="Pro residues" evidence="3">
    <location>
        <begin position="1180"/>
        <end position="1193"/>
    </location>
</feature>
<dbReference type="PANTHER" id="PTHR23113:SF363">
    <property type="entry name" value="PROTEIN SON OF SEVENLESS"/>
    <property type="match status" value="1"/>
</dbReference>
<comment type="caution">
    <text evidence="8">The sequence shown here is derived from an EMBL/GenBank/DDBJ whole genome shotgun (WGS) entry which is preliminary data.</text>
</comment>
<dbReference type="InterPro" id="IPR019804">
    <property type="entry name" value="Ras_G-nucl-exch_fac_CS"/>
</dbReference>
<evidence type="ECO:0000259" key="5">
    <source>
        <dbReference type="PROSITE" id="PS50009"/>
    </source>
</evidence>
<dbReference type="Pfam" id="PF00617">
    <property type="entry name" value="RasGEF"/>
    <property type="match status" value="1"/>
</dbReference>
<dbReference type="PANTHER" id="PTHR23113">
    <property type="entry name" value="GUANINE NUCLEOTIDE EXCHANGE FACTOR"/>
    <property type="match status" value="1"/>
</dbReference>
<dbReference type="InterPro" id="IPR009072">
    <property type="entry name" value="Histone-fold"/>
</dbReference>
<feature type="domain" description="N-terminal Ras-GEF" evidence="7">
    <location>
        <begin position="596"/>
        <end position="742"/>
    </location>
</feature>
<dbReference type="InterPro" id="IPR055251">
    <property type="entry name" value="SOS1_NGEF_PH"/>
</dbReference>
<dbReference type="InterPro" id="IPR000219">
    <property type="entry name" value="DH_dom"/>
</dbReference>
<dbReference type="InterPro" id="IPR002119">
    <property type="entry name" value="Histone_H2A"/>
</dbReference>
<feature type="compositionally biased region" description="Polar residues" evidence="3">
    <location>
        <begin position="1286"/>
        <end position="1299"/>
    </location>
</feature>
<dbReference type="SMART" id="SM00325">
    <property type="entry name" value="RhoGEF"/>
    <property type="match status" value="1"/>
</dbReference>
<dbReference type="Gene3D" id="1.20.870.10">
    <property type="entry name" value="Son of sevenless (SoS) protein Chain: S domain 1"/>
    <property type="match status" value="1"/>
</dbReference>
<dbReference type="CDD" id="cd01261">
    <property type="entry name" value="PH_SOS"/>
    <property type="match status" value="1"/>
</dbReference>
<dbReference type="Pfam" id="PF22697">
    <property type="entry name" value="SOS1_NGEF_PH"/>
    <property type="match status" value="1"/>
</dbReference>
<evidence type="ECO:0000259" key="6">
    <source>
        <dbReference type="PROSITE" id="PS50010"/>
    </source>
</evidence>
<dbReference type="SUPFAM" id="SSF47113">
    <property type="entry name" value="Histone-fold"/>
    <property type="match status" value="1"/>
</dbReference>
<dbReference type="PROSITE" id="PS50003">
    <property type="entry name" value="PH_DOMAIN"/>
    <property type="match status" value="1"/>
</dbReference>
<feature type="domain" description="DH" evidence="6">
    <location>
        <begin position="206"/>
        <end position="392"/>
    </location>
</feature>
<evidence type="ECO:0000259" key="7">
    <source>
        <dbReference type="PROSITE" id="PS50212"/>
    </source>
</evidence>
<dbReference type="InterPro" id="IPR036964">
    <property type="entry name" value="RASGEF_cat_dom_sf"/>
</dbReference>
<dbReference type="PROSITE" id="PS50212">
    <property type="entry name" value="RASGEF_NTER"/>
    <property type="match status" value="1"/>
</dbReference>
<feature type="compositionally biased region" description="Polar residues" evidence="3">
    <location>
        <begin position="1240"/>
        <end position="1256"/>
    </location>
</feature>
<protein>
    <recommendedName>
        <fullName evidence="10">Protein son of sevenless</fullName>
    </recommendedName>
</protein>
<sequence>MNTANAGDQIYNFESEENSSKWKGVLITALKRVLEQVHPSLDAREDALDYVEKLCLRLLAMLCAKPSPHTVQDVEYRVQSTFPTPIDKWALKEAQEALERGKKKSVLPVDKIHHLLQKELLLYKVDSAVSLFLVAVLEYISADILKLAGNYVKHIKHVEITFQDVQISMNADKALMDMFYQDEGGGSSTIPEPPLVPSTAPRASLTYEEVVRELMASERQYLRELHMLIKVFREEIIKLNADQKELDAIFSNIVDIYELTVTLLGSLEDVMEMAQEQMPYIGSCFEELAEAAEFDVYSKYARDVTSSTCRETLNSLLSRPEVNSALVTAGQGMRLALKYYLPALLMGPIRHCFSYLDFIKLLRGLSESPEDRETLTQVEGLLTPLQLELGHCSATQSLHRVNTVSQYGTRSRRQAALDKIHELQRVVENWDTKDTGQCCNEFIREDTLMKVGSGKRLTERRVFLFDGLMILCKPNSRRQSSVHQAHPECRIKERFFIRKVEIVDHPDTDEMRNAFEISPRIQPAVILCTKTAEDKNIWMADLVMLNTRSMLDRILDSILSDMERKHPLKLPSPELYKFAEPDSKDNIILEQRENGGVPLIKGATLYKLVERLTYHIYADPKFVRTFLTTYRSFCAPSELLDLLIERFNIPDPSLVYEQDSCDTDKMQKNSQREDWKRYRKEYCQPVQFRVLNVLRHWVDHHFYDFERDPSLLEKLHSFLESVTGKSMRKWVDSVIKILQRKTEPELQRHIKFAFDEPPPPIEWHHNVTEDEYGILTLHPVEIARQLTLLEFEIYRTIKPSELVGSVWTKKDKEISSPNLLRMMKHTTVVTRWLEKNIVEAENFEERTAIFSRIIEITTVLQELNNFNAVLAFVSALGSASVHRLKFTFNSLPQNQKKFLEEWRTDDHLKRYQEKLRSINPPCVPFLGMYLTNILHLEEGNPDFLPNTKLINFFKRRKVADITGEIQQYQNQPYCFNVEPKIRHFLENLNPFGDLSDTDISNYLYNKSIEIEPRGCKQIPKFARKWPGLNLRSPGTKTKSARQPPSSSAVTLNQQIMKSENVKNDDNSKSEDFSVFAPVQLQGGGGQNSPTLSPASPAAAPFISWFQPGHSRSPSVSSIMSTASVKTVPIMTAPKSEGIISATPAQHLQQKFAQQPIGGGPGSPGPHSPASPGPHMALPDPISPRLPSTPPPLPPRRRRDSTEISSPQQAKQAPDAPVLPPRDSSPPPLPPRREPGPSPNAHHNSLPFSGPSANFTPGTLPRLTPTHFSQLHIRRHSTLHPPARTLPHTNGSSNISAQPPSVSPRFVNDTNSGQTTPKLPPKPAVRSAGLASGTMFHYPSTTTT</sequence>
<dbReference type="Proteomes" id="UP000801492">
    <property type="component" value="Unassembled WGS sequence"/>
</dbReference>
<feature type="compositionally biased region" description="Pro residues" evidence="3">
    <location>
        <begin position="1162"/>
        <end position="1171"/>
    </location>
</feature>
<dbReference type="GO" id="GO:0030527">
    <property type="term" value="F:structural constituent of chromatin"/>
    <property type="evidence" value="ECO:0007669"/>
    <property type="project" value="InterPro"/>
</dbReference>
<evidence type="ECO:0000259" key="4">
    <source>
        <dbReference type="PROSITE" id="PS50003"/>
    </source>
</evidence>
<dbReference type="GO" id="GO:0003677">
    <property type="term" value="F:DNA binding"/>
    <property type="evidence" value="ECO:0007669"/>
    <property type="project" value="InterPro"/>
</dbReference>
<keyword evidence="1 2" id="KW-0344">Guanine-nucleotide releasing factor</keyword>
<dbReference type="Gene3D" id="1.10.840.10">
    <property type="entry name" value="Ras guanine-nucleotide exchange factors catalytic domain"/>
    <property type="match status" value="1"/>
</dbReference>
<dbReference type="GO" id="GO:0007265">
    <property type="term" value="P:Ras protein signal transduction"/>
    <property type="evidence" value="ECO:0007669"/>
    <property type="project" value="TreeGrafter"/>
</dbReference>
<dbReference type="Pfam" id="PF00621">
    <property type="entry name" value="RhoGEF"/>
    <property type="match status" value="1"/>
</dbReference>
<feature type="compositionally biased region" description="Polar residues" evidence="3">
    <location>
        <begin position="1032"/>
        <end position="1051"/>
    </location>
</feature>
<evidence type="ECO:0000313" key="9">
    <source>
        <dbReference type="Proteomes" id="UP000801492"/>
    </source>
</evidence>
<feature type="region of interest" description="Disordered" evidence="3">
    <location>
        <begin position="1153"/>
        <end position="1257"/>
    </location>
</feature>
<dbReference type="PROSITE" id="PS50010">
    <property type="entry name" value="DH_2"/>
    <property type="match status" value="1"/>
</dbReference>
<feature type="compositionally biased region" description="Pro residues" evidence="3">
    <location>
        <begin position="1216"/>
        <end position="1229"/>
    </location>
</feature>
<keyword evidence="9" id="KW-1185">Reference proteome</keyword>
<dbReference type="GO" id="GO:0005886">
    <property type="term" value="C:plasma membrane"/>
    <property type="evidence" value="ECO:0007669"/>
    <property type="project" value="TreeGrafter"/>
</dbReference>
<dbReference type="Gene3D" id="6.10.250.3060">
    <property type="match status" value="1"/>
</dbReference>
<dbReference type="Gene3D" id="1.10.20.10">
    <property type="entry name" value="Histone, subunit A"/>
    <property type="match status" value="1"/>
</dbReference>
<evidence type="ECO:0000313" key="8">
    <source>
        <dbReference type="EMBL" id="KAF2882283.1"/>
    </source>
</evidence>
<dbReference type="EMBL" id="VTPC01090632">
    <property type="protein sequence ID" value="KAF2882283.1"/>
    <property type="molecule type" value="Genomic_DNA"/>
</dbReference>
<dbReference type="CDD" id="cd22915">
    <property type="entry name" value="HFD_SOS1_rpt2"/>
    <property type="match status" value="1"/>
</dbReference>
<dbReference type="GO" id="GO:0000786">
    <property type="term" value="C:nucleosome"/>
    <property type="evidence" value="ECO:0007669"/>
    <property type="project" value="InterPro"/>
</dbReference>
<dbReference type="Pfam" id="PF00618">
    <property type="entry name" value="RasGEF_N"/>
    <property type="match status" value="1"/>
</dbReference>
<dbReference type="InterPro" id="IPR000651">
    <property type="entry name" value="Ras-like_Gua-exchang_fac_N"/>
</dbReference>
<dbReference type="OrthoDB" id="546434at2759"/>
<feature type="region of interest" description="Disordered" evidence="3">
    <location>
        <begin position="1029"/>
        <end position="1051"/>
    </location>
</feature>
<dbReference type="CDD" id="cd22914">
    <property type="entry name" value="HFD_SOS1_rpt1"/>
    <property type="match status" value="1"/>
</dbReference>
<feature type="region of interest" description="Disordered" evidence="3">
    <location>
        <begin position="1279"/>
        <end position="1343"/>
    </location>
</feature>
<dbReference type="PROSITE" id="PS00720">
    <property type="entry name" value="RASGEF"/>
    <property type="match status" value="1"/>
</dbReference>
<dbReference type="InterPro" id="IPR001849">
    <property type="entry name" value="PH_domain"/>
</dbReference>
<evidence type="ECO:0000256" key="2">
    <source>
        <dbReference type="PROSITE-ProRule" id="PRU00168"/>
    </source>
</evidence>
<dbReference type="SUPFAM" id="SSF48065">
    <property type="entry name" value="DBL homology domain (DH-domain)"/>
    <property type="match status" value="1"/>
</dbReference>
<dbReference type="Gene3D" id="1.20.900.10">
    <property type="entry name" value="Dbl homology (DH) domain"/>
    <property type="match status" value="1"/>
</dbReference>
<dbReference type="InterPro" id="IPR035899">
    <property type="entry name" value="DBL_dom_sf"/>
</dbReference>
<dbReference type="InterPro" id="IPR023578">
    <property type="entry name" value="Ras_GEF_dom_sf"/>
</dbReference>
<accession>A0A8K0G1F8</accession>
<evidence type="ECO:0008006" key="10">
    <source>
        <dbReference type="Google" id="ProtNLM"/>
    </source>
</evidence>
<dbReference type="SMART" id="SM00147">
    <property type="entry name" value="RasGEF"/>
    <property type="match status" value="1"/>
</dbReference>
<dbReference type="SUPFAM" id="SSF48366">
    <property type="entry name" value="Ras GEF"/>
    <property type="match status" value="1"/>
</dbReference>
<dbReference type="FunFam" id="1.10.20.10:FF:000029">
    <property type="entry name" value="son of sevenless homolog 1 isoform X1"/>
    <property type="match status" value="1"/>
</dbReference>
<dbReference type="CDD" id="cd00155">
    <property type="entry name" value="RasGEF"/>
    <property type="match status" value="1"/>
</dbReference>
<gene>
    <name evidence="8" type="ORF">ILUMI_23903</name>
</gene>
<dbReference type="GO" id="GO:0046982">
    <property type="term" value="F:protein heterodimerization activity"/>
    <property type="evidence" value="ECO:0007669"/>
    <property type="project" value="InterPro"/>
</dbReference>
<dbReference type="GO" id="GO:0005085">
    <property type="term" value="F:guanyl-nucleotide exchange factor activity"/>
    <property type="evidence" value="ECO:0007669"/>
    <property type="project" value="UniProtKB-KW"/>
</dbReference>
<dbReference type="InterPro" id="IPR011993">
    <property type="entry name" value="PH-like_dom_sf"/>
</dbReference>
<dbReference type="InterPro" id="IPR001895">
    <property type="entry name" value="RASGEF_cat_dom"/>
</dbReference>
<dbReference type="CDD" id="cd00160">
    <property type="entry name" value="RhoGEF"/>
    <property type="match status" value="1"/>
</dbReference>
<organism evidence="8 9">
    <name type="scientific">Ignelater luminosus</name>
    <name type="common">Cucubano</name>
    <name type="synonym">Pyrophorus luminosus</name>
    <dbReference type="NCBI Taxonomy" id="2038154"/>
    <lineage>
        <taxon>Eukaryota</taxon>
        <taxon>Metazoa</taxon>
        <taxon>Ecdysozoa</taxon>
        <taxon>Arthropoda</taxon>
        <taxon>Hexapoda</taxon>
        <taxon>Insecta</taxon>
        <taxon>Pterygota</taxon>
        <taxon>Neoptera</taxon>
        <taxon>Endopterygota</taxon>
        <taxon>Coleoptera</taxon>
        <taxon>Polyphaga</taxon>
        <taxon>Elateriformia</taxon>
        <taxon>Elateroidea</taxon>
        <taxon>Elateridae</taxon>
        <taxon>Agrypninae</taxon>
        <taxon>Pyrophorini</taxon>
        <taxon>Ignelater</taxon>
    </lineage>
</organism>
<dbReference type="PRINTS" id="PR00620">
    <property type="entry name" value="HISTONEH2A"/>
</dbReference>
<dbReference type="SMART" id="SM00233">
    <property type="entry name" value="PH"/>
    <property type="match status" value="1"/>
</dbReference>
<dbReference type="SUPFAM" id="SSF50729">
    <property type="entry name" value="PH domain-like"/>
    <property type="match status" value="1"/>
</dbReference>
<reference evidence="8" key="1">
    <citation type="submission" date="2019-08" db="EMBL/GenBank/DDBJ databases">
        <title>The genome of the North American firefly Photinus pyralis.</title>
        <authorList>
            <consortium name="Photinus pyralis genome working group"/>
            <person name="Fallon T.R."/>
            <person name="Sander Lower S.E."/>
            <person name="Weng J.-K."/>
        </authorList>
    </citation>
    <scope>NUCLEOTIDE SEQUENCE</scope>
    <source>
        <strain evidence="8">TRF0915ILg1</strain>
        <tissue evidence="8">Whole body</tissue>
    </source>
</reference>
<dbReference type="CDD" id="cd06224">
    <property type="entry name" value="REM"/>
    <property type="match status" value="1"/>
</dbReference>
<feature type="compositionally biased region" description="Polar residues" evidence="3">
    <location>
        <begin position="1307"/>
        <end position="1316"/>
    </location>
</feature>
<dbReference type="InterPro" id="IPR008937">
    <property type="entry name" value="Ras-like_GEF"/>
</dbReference>
<evidence type="ECO:0000256" key="3">
    <source>
        <dbReference type="SAM" id="MobiDB-lite"/>
    </source>
</evidence>